<dbReference type="GO" id="GO:0004553">
    <property type="term" value="F:hydrolase activity, hydrolyzing O-glycosyl compounds"/>
    <property type="evidence" value="ECO:0007669"/>
    <property type="project" value="InterPro"/>
</dbReference>
<evidence type="ECO:0000313" key="6">
    <source>
        <dbReference type="EMBL" id="GAI27936.1"/>
    </source>
</evidence>
<dbReference type="SUPFAM" id="SSF48208">
    <property type="entry name" value="Six-hairpin glycosidases"/>
    <property type="match status" value="1"/>
</dbReference>
<sequence length="282" mass="31744">DVAFRGRMKPQKGDFGMFLVGDFSKLVTEGNYEVITADGRSVPFKISNNIYQNALQKHVSYFSSQRCGPSTTGYRGPCHTDDGHRLDNGKHQDVTGGWHDASDLRKYCGSTILGMIGLSRVAETLNPQWDYGRIIEELRWGNKYFLKMQEPTGYIMKYCAGDEDNRPTDNVIGNEDDREIHTEPGGPCTQFNFIAAQAAVVRLTRDTDPVYANKCWNVALRCLDWCRKEKVCRNTQNLGSAIFACVELHRTSGDNIYLDLAAGYAKRLLNLQVTNPIDSRLP</sequence>
<dbReference type="Pfam" id="PF00759">
    <property type="entry name" value="Glyco_hydro_9"/>
    <property type="match status" value="1"/>
</dbReference>
<evidence type="ECO:0000256" key="1">
    <source>
        <dbReference type="ARBA" id="ARBA00022801"/>
    </source>
</evidence>
<keyword evidence="2" id="KW-0119">Carbohydrate metabolism</keyword>
<name>X1NCN0_9ZZZZ</name>
<keyword evidence="3" id="KW-0326">Glycosidase</keyword>
<dbReference type="InterPro" id="IPR008928">
    <property type="entry name" value="6-hairpin_glycosidase_sf"/>
</dbReference>
<feature type="non-terminal residue" evidence="6">
    <location>
        <position position="282"/>
    </location>
</feature>
<reference evidence="6" key="1">
    <citation type="journal article" date="2014" name="Front. Microbiol.">
        <title>High frequency of phylogenetically diverse reductive dehalogenase-homologous genes in deep subseafloor sedimentary metagenomes.</title>
        <authorList>
            <person name="Kawai M."/>
            <person name="Futagami T."/>
            <person name="Toyoda A."/>
            <person name="Takaki Y."/>
            <person name="Nishi S."/>
            <person name="Hori S."/>
            <person name="Arai W."/>
            <person name="Tsubouchi T."/>
            <person name="Morono Y."/>
            <person name="Uchiyama I."/>
            <person name="Ito T."/>
            <person name="Fujiyama A."/>
            <person name="Inagaki F."/>
            <person name="Takami H."/>
        </authorList>
    </citation>
    <scope>NUCLEOTIDE SEQUENCE</scope>
    <source>
        <strain evidence="6">Expedition CK06-06</strain>
    </source>
</reference>
<dbReference type="PANTHER" id="PTHR22298">
    <property type="entry name" value="ENDO-1,4-BETA-GLUCANASE"/>
    <property type="match status" value="1"/>
</dbReference>
<protein>
    <recommendedName>
        <fullName evidence="5">Glycoside hydrolase family 9 domain-containing protein</fullName>
    </recommendedName>
</protein>
<evidence type="ECO:0000256" key="4">
    <source>
        <dbReference type="ARBA" id="ARBA00023326"/>
    </source>
</evidence>
<feature type="domain" description="Glycoside hydrolase family 9" evidence="5">
    <location>
        <begin position="51"/>
        <end position="265"/>
    </location>
</feature>
<dbReference type="AlphaFoldDB" id="X1NCN0"/>
<comment type="caution">
    <text evidence="6">The sequence shown here is derived from an EMBL/GenBank/DDBJ whole genome shotgun (WGS) entry which is preliminary data.</text>
</comment>
<gene>
    <name evidence="6" type="ORF">S06H3_30311</name>
</gene>
<keyword evidence="1" id="KW-0378">Hydrolase</keyword>
<dbReference type="GO" id="GO:0000272">
    <property type="term" value="P:polysaccharide catabolic process"/>
    <property type="evidence" value="ECO:0007669"/>
    <property type="project" value="UniProtKB-KW"/>
</dbReference>
<evidence type="ECO:0000256" key="2">
    <source>
        <dbReference type="ARBA" id="ARBA00023277"/>
    </source>
</evidence>
<organism evidence="6">
    <name type="scientific">marine sediment metagenome</name>
    <dbReference type="NCBI Taxonomy" id="412755"/>
    <lineage>
        <taxon>unclassified sequences</taxon>
        <taxon>metagenomes</taxon>
        <taxon>ecological metagenomes</taxon>
    </lineage>
</organism>
<accession>X1NCN0</accession>
<evidence type="ECO:0000256" key="3">
    <source>
        <dbReference type="ARBA" id="ARBA00023295"/>
    </source>
</evidence>
<proteinExistence type="predicted"/>
<dbReference type="InterPro" id="IPR012341">
    <property type="entry name" value="6hp_glycosidase-like_sf"/>
</dbReference>
<feature type="non-terminal residue" evidence="6">
    <location>
        <position position="1"/>
    </location>
</feature>
<keyword evidence="4" id="KW-0624">Polysaccharide degradation</keyword>
<dbReference type="EMBL" id="BARV01017843">
    <property type="protein sequence ID" value="GAI27936.1"/>
    <property type="molecule type" value="Genomic_DNA"/>
</dbReference>
<dbReference type="Gene3D" id="1.50.10.10">
    <property type="match status" value="1"/>
</dbReference>
<dbReference type="InterPro" id="IPR001701">
    <property type="entry name" value="Glyco_hydro_9"/>
</dbReference>
<evidence type="ECO:0000259" key="5">
    <source>
        <dbReference type="Pfam" id="PF00759"/>
    </source>
</evidence>